<reference evidence="4" key="1">
    <citation type="submission" date="2016-10" db="EMBL/GenBank/DDBJ databases">
        <authorList>
            <person name="Varghese N."/>
            <person name="Submissions S."/>
        </authorList>
    </citation>
    <scope>NUCLEOTIDE SEQUENCE [LARGE SCALE GENOMIC DNA]</scope>
    <source>
        <strain evidence="4">DSM 22127</strain>
    </source>
</reference>
<dbReference type="AlphaFoldDB" id="A0A1H1TEF5"/>
<dbReference type="STRING" id="642780.SAMN04488570_2211"/>
<dbReference type="GO" id="GO:0016020">
    <property type="term" value="C:membrane"/>
    <property type="evidence" value="ECO:0007669"/>
    <property type="project" value="UniProtKB-SubCell"/>
</dbReference>
<evidence type="ECO:0008006" key="5">
    <source>
        <dbReference type="Google" id="ProtNLM"/>
    </source>
</evidence>
<accession>A0A1H1TEF5</accession>
<keyword evidence="2" id="KW-0472">Membrane</keyword>
<dbReference type="OrthoDB" id="3746626at2"/>
<sequence length="177" mass="19244">MPTARPSRLRAALTSLLAVLLVVGVVGAGYLVYRMEHLTDRPFDPVSSGSRVPDAAQRSEVTAVAEQFALRMDTVDGSDFDSYVKGINQMLTTKARARNTETFTALQKTYEAAKVKGKGKVLLSGVSDIDSDSATVLVAHDASVTTTQGDIEHHYRWSVSLVEVDGRWLVDDFTPVN</sequence>
<gene>
    <name evidence="3" type="ORF">SAMN04488570_2211</name>
</gene>
<keyword evidence="4" id="KW-1185">Reference proteome</keyword>
<evidence type="ECO:0000256" key="2">
    <source>
        <dbReference type="ARBA" id="ARBA00023136"/>
    </source>
</evidence>
<comment type="subcellular location">
    <subcellularLocation>
        <location evidence="1">Membrane</location>
    </subcellularLocation>
</comment>
<dbReference type="Proteomes" id="UP000198859">
    <property type="component" value="Chromosome I"/>
</dbReference>
<dbReference type="PANTHER" id="PTHR37042:SF4">
    <property type="entry name" value="OUTER MEMBRANE PROTEIN RV1973"/>
    <property type="match status" value="1"/>
</dbReference>
<dbReference type="PANTHER" id="PTHR37042">
    <property type="entry name" value="OUTER MEMBRANE PROTEIN RV1973"/>
    <property type="match status" value="1"/>
</dbReference>
<evidence type="ECO:0000256" key="1">
    <source>
        <dbReference type="ARBA" id="ARBA00004370"/>
    </source>
</evidence>
<organism evidence="3 4">
    <name type="scientific">Nocardioides scoriae</name>
    <dbReference type="NCBI Taxonomy" id="642780"/>
    <lineage>
        <taxon>Bacteria</taxon>
        <taxon>Bacillati</taxon>
        <taxon>Actinomycetota</taxon>
        <taxon>Actinomycetes</taxon>
        <taxon>Propionibacteriales</taxon>
        <taxon>Nocardioidaceae</taxon>
        <taxon>Nocardioides</taxon>
    </lineage>
</organism>
<dbReference type="RefSeq" id="WP_157682827.1">
    <property type="nucleotide sequence ID" value="NZ_LT629757.1"/>
</dbReference>
<name>A0A1H1TEF5_9ACTN</name>
<evidence type="ECO:0000313" key="3">
    <source>
        <dbReference type="EMBL" id="SDS58558.1"/>
    </source>
</evidence>
<proteinExistence type="predicted"/>
<evidence type="ECO:0000313" key="4">
    <source>
        <dbReference type="Proteomes" id="UP000198859"/>
    </source>
</evidence>
<protein>
    <recommendedName>
        <fullName evidence="5">Mce-associated membrane protein</fullName>
    </recommendedName>
</protein>
<dbReference type="EMBL" id="LT629757">
    <property type="protein sequence ID" value="SDS58558.1"/>
    <property type="molecule type" value="Genomic_DNA"/>
</dbReference>